<dbReference type="SMART" id="SM00059">
    <property type="entry name" value="FN2"/>
    <property type="match status" value="1"/>
</dbReference>
<evidence type="ECO:0000259" key="3">
    <source>
        <dbReference type="SMART" id="SM00059"/>
    </source>
</evidence>
<feature type="non-terminal residue" evidence="4">
    <location>
        <position position="1"/>
    </location>
</feature>
<feature type="non-terminal residue" evidence="4">
    <location>
        <position position="494"/>
    </location>
</feature>
<protein>
    <recommendedName>
        <fullName evidence="3">Fibronectin type-II domain-containing protein</fullName>
    </recommendedName>
</protein>
<comment type="caution">
    <text evidence="4">The sequence shown here is derived from an EMBL/GenBank/DDBJ whole genome shotgun (WGS) entry which is preliminary data.</text>
</comment>
<dbReference type="InterPro" id="IPR036943">
    <property type="entry name" value="FN_type2_sf"/>
</dbReference>
<dbReference type="AlphaFoldDB" id="A0A821AXM0"/>
<dbReference type="InterPro" id="IPR000562">
    <property type="entry name" value="FN_type2_dom"/>
</dbReference>
<dbReference type="InterPro" id="IPR013806">
    <property type="entry name" value="Kringle-like"/>
</dbReference>
<organism evidence="4 5">
    <name type="scientific">Rotaria socialis</name>
    <dbReference type="NCBI Taxonomy" id="392032"/>
    <lineage>
        <taxon>Eukaryota</taxon>
        <taxon>Metazoa</taxon>
        <taxon>Spiralia</taxon>
        <taxon>Gnathifera</taxon>
        <taxon>Rotifera</taxon>
        <taxon>Eurotatoria</taxon>
        <taxon>Bdelloidea</taxon>
        <taxon>Philodinida</taxon>
        <taxon>Philodinidae</taxon>
        <taxon>Rotaria</taxon>
    </lineage>
</organism>
<gene>
    <name evidence="4" type="ORF">HFQ381_LOCUS32839</name>
</gene>
<evidence type="ECO:0000313" key="5">
    <source>
        <dbReference type="Proteomes" id="UP000663851"/>
    </source>
</evidence>
<dbReference type="Proteomes" id="UP000663851">
    <property type="component" value="Unassembled WGS sequence"/>
</dbReference>
<dbReference type="EMBL" id="CAJOBO010008814">
    <property type="protein sequence ID" value="CAF4587345.1"/>
    <property type="molecule type" value="Genomic_DNA"/>
</dbReference>
<keyword evidence="1" id="KW-0677">Repeat</keyword>
<evidence type="ECO:0000256" key="1">
    <source>
        <dbReference type="ARBA" id="ARBA00022737"/>
    </source>
</evidence>
<dbReference type="SUPFAM" id="SSF57440">
    <property type="entry name" value="Kringle-like"/>
    <property type="match status" value="1"/>
</dbReference>
<dbReference type="Gene3D" id="2.10.10.10">
    <property type="entry name" value="Fibronectin, type II, collagen-binding"/>
    <property type="match status" value="1"/>
</dbReference>
<name>A0A821AXM0_9BILA</name>
<sequence>RITYLNNSSVAGRSEVQDVEAVFQIFQIGFDGVYTVLLDGPPTPAFIQDALNDLPTIFPFSVTVALVGTAYRVTFPVEMGNVPLLTVISSAYNHSITAVEIVQGITSASQIAFTLDRATTNYMDFINDNITDAILTDQFMNLFNIRCPPSLNNPQVSSSIVYADDFEDLGCSNNTLNIIDMAFCGCGALKDSSQYLVTGNNQVAAYMCFAYKVVTGGSLTLNFLVESDGNPPVLETIQQTITADSLWHYNCIDLLDMLEQYNPMYMAVTTFTILQVNINYFSPLTIMIDTVTLRIDQPIGYEDSNTLTQTDLSGLGPCTFPFTYNGQNYFSCVLDDQNQPICGLSNNTRFYCQNSSIEGVRRLFPKYQMLRSSFQVTHVPTQQTIDISFRYAACMSPSLISVVPPNVGQVTSISNASKAIGGYYSIMFDGEVYSPIPVAIEGSSLANIFQSFLHFGFVGVTRTGDCNQYAYTIQWLANGEQPLITIQNASQVTP</sequence>
<evidence type="ECO:0000256" key="2">
    <source>
        <dbReference type="ARBA" id="ARBA00023157"/>
    </source>
</evidence>
<proteinExistence type="predicted"/>
<accession>A0A821AXM0</accession>
<feature type="domain" description="Fibronectin type-II" evidence="3">
    <location>
        <begin position="317"/>
        <end position="352"/>
    </location>
</feature>
<reference evidence="4" key="1">
    <citation type="submission" date="2021-02" db="EMBL/GenBank/DDBJ databases">
        <authorList>
            <person name="Nowell W R."/>
        </authorList>
    </citation>
    <scope>NUCLEOTIDE SEQUENCE</scope>
</reference>
<keyword evidence="2" id="KW-1015">Disulfide bond</keyword>
<evidence type="ECO:0000313" key="4">
    <source>
        <dbReference type="EMBL" id="CAF4587345.1"/>
    </source>
</evidence>
<dbReference type="Pfam" id="PF00040">
    <property type="entry name" value="fn2"/>
    <property type="match status" value="1"/>
</dbReference>